<feature type="region of interest" description="Disordered" evidence="1">
    <location>
        <begin position="79"/>
        <end position="100"/>
    </location>
</feature>
<dbReference type="Pfam" id="PF12776">
    <property type="entry name" value="Myb_DNA-bind_3"/>
    <property type="match status" value="1"/>
</dbReference>
<evidence type="ECO:0000259" key="2">
    <source>
        <dbReference type="Pfam" id="PF12776"/>
    </source>
</evidence>
<feature type="domain" description="Myb/SANT-like" evidence="2">
    <location>
        <begin position="183"/>
        <end position="255"/>
    </location>
</feature>
<comment type="caution">
    <text evidence="3">The sequence shown here is derived from an EMBL/GenBank/DDBJ whole genome shotgun (WGS) entry which is preliminary data.</text>
</comment>
<dbReference type="Proteomes" id="UP000626092">
    <property type="component" value="Unassembled WGS sequence"/>
</dbReference>
<dbReference type="OrthoDB" id="1910266at2759"/>
<dbReference type="PANTHER" id="PTHR31704:SF37">
    <property type="entry name" value="HEAT SHOCK PROTEIN"/>
    <property type="match status" value="1"/>
</dbReference>
<reference evidence="3" key="1">
    <citation type="submission" date="2019-11" db="EMBL/GenBank/DDBJ databases">
        <authorList>
            <person name="Liu Y."/>
            <person name="Hou J."/>
            <person name="Li T.-Q."/>
            <person name="Guan C.-H."/>
            <person name="Wu X."/>
            <person name="Wu H.-Z."/>
            <person name="Ling F."/>
            <person name="Zhang R."/>
            <person name="Shi X.-G."/>
            <person name="Ren J.-P."/>
            <person name="Chen E.-F."/>
            <person name="Sun J.-M."/>
        </authorList>
    </citation>
    <scope>NUCLEOTIDE SEQUENCE</scope>
    <source>
        <strain evidence="3">Adult_tree_wgs_1</strain>
        <tissue evidence="3">Leaves</tissue>
    </source>
</reference>
<keyword evidence="4" id="KW-1185">Reference proteome</keyword>
<dbReference type="AlphaFoldDB" id="A0A834H7D9"/>
<feature type="compositionally biased region" description="Polar residues" evidence="1">
    <location>
        <begin position="139"/>
        <end position="162"/>
    </location>
</feature>
<evidence type="ECO:0000256" key="1">
    <source>
        <dbReference type="SAM" id="MobiDB-lite"/>
    </source>
</evidence>
<organism evidence="3 4">
    <name type="scientific">Rhododendron simsii</name>
    <name type="common">Sims's rhododendron</name>
    <dbReference type="NCBI Taxonomy" id="118357"/>
    <lineage>
        <taxon>Eukaryota</taxon>
        <taxon>Viridiplantae</taxon>
        <taxon>Streptophyta</taxon>
        <taxon>Embryophyta</taxon>
        <taxon>Tracheophyta</taxon>
        <taxon>Spermatophyta</taxon>
        <taxon>Magnoliopsida</taxon>
        <taxon>eudicotyledons</taxon>
        <taxon>Gunneridae</taxon>
        <taxon>Pentapetalae</taxon>
        <taxon>asterids</taxon>
        <taxon>Ericales</taxon>
        <taxon>Ericaceae</taxon>
        <taxon>Ericoideae</taxon>
        <taxon>Rhodoreae</taxon>
        <taxon>Rhododendron</taxon>
    </lineage>
</organism>
<evidence type="ECO:0000313" key="4">
    <source>
        <dbReference type="Proteomes" id="UP000626092"/>
    </source>
</evidence>
<sequence length="262" mass="29449">MKKKGPIPDPQSLTKFPNHSTWLPLRPMPPLHGPQGYAFAELVLAFPENLALAQRTLASGTMTALVTLFYCNRTSRSLTNNHTSHKVMNNSHPSEEPNLMHASRQPNLSLAAQEPNFSPSSPSLGRGRGMRQSPRKTFSHASRQANFSSQEPSQQPYGLQHSQQPYFSQPSLQPYTKTIDRAKWTSPLIKSLLEACAEGIEENGRAVNGFSKQAWARIVNAVMGKTGKKLEKKQLKDKHDRLKDEWRAWILVAEDKRQNGSW</sequence>
<dbReference type="InterPro" id="IPR024752">
    <property type="entry name" value="Myb/SANT-like_dom"/>
</dbReference>
<dbReference type="PANTHER" id="PTHR31704">
    <property type="entry name" value="MYB/SANT-LIKE DNA-BINDING DOMAIN PROTEIN-RELATED"/>
    <property type="match status" value="1"/>
</dbReference>
<name>A0A834H7D9_RHOSS</name>
<protein>
    <recommendedName>
        <fullName evidence="2">Myb/SANT-like domain-containing protein</fullName>
    </recommendedName>
</protein>
<dbReference type="EMBL" id="WJXA01000003">
    <property type="protein sequence ID" value="KAF7147708.1"/>
    <property type="molecule type" value="Genomic_DNA"/>
</dbReference>
<feature type="region of interest" description="Disordered" evidence="1">
    <location>
        <begin position="112"/>
        <end position="162"/>
    </location>
</feature>
<feature type="region of interest" description="Disordered" evidence="1">
    <location>
        <begin position="1"/>
        <end position="21"/>
    </location>
</feature>
<feature type="compositionally biased region" description="Polar residues" evidence="1">
    <location>
        <begin position="11"/>
        <end position="21"/>
    </location>
</feature>
<evidence type="ECO:0000313" key="3">
    <source>
        <dbReference type="EMBL" id="KAF7147708.1"/>
    </source>
</evidence>
<accession>A0A834H7D9</accession>
<feature type="compositionally biased region" description="Polar residues" evidence="1">
    <location>
        <begin position="79"/>
        <end position="92"/>
    </location>
</feature>
<gene>
    <name evidence="3" type="ORF">RHSIM_Rhsim03G0199100</name>
</gene>
<proteinExistence type="predicted"/>